<feature type="transmembrane region" description="Helical" evidence="6">
    <location>
        <begin position="267"/>
        <end position="293"/>
    </location>
</feature>
<keyword evidence="3 6" id="KW-0812">Transmembrane</keyword>
<dbReference type="RefSeq" id="WP_108782024.1">
    <property type="nucleotide sequence ID" value="NZ_OMKW01000002.1"/>
</dbReference>
<dbReference type="Pfam" id="PF03772">
    <property type="entry name" value="Competence"/>
    <property type="match status" value="1"/>
</dbReference>
<dbReference type="InterPro" id="IPR004477">
    <property type="entry name" value="ComEC_N"/>
</dbReference>
<feature type="transmembrane region" description="Helical" evidence="6">
    <location>
        <begin position="305"/>
        <end position="325"/>
    </location>
</feature>
<dbReference type="Pfam" id="PF13567">
    <property type="entry name" value="DUF4131"/>
    <property type="match status" value="1"/>
</dbReference>
<feature type="transmembrane region" description="Helical" evidence="6">
    <location>
        <begin position="438"/>
        <end position="465"/>
    </location>
</feature>
<protein>
    <submittedName>
        <fullName evidence="9">ComE operon protein 3</fullName>
    </submittedName>
</protein>
<evidence type="ECO:0000256" key="2">
    <source>
        <dbReference type="ARBA" id="ARBA00022475"/>
    </source>
</evidence>
<sequence length="697" mass="74174">MSKLYEPPATRRPDLAFLLPLLEPQRRRLVLWVPVFLAAGIALYFALPVEPSRLEYGTSLILGTLFLLLGLNWRQRLLRAATCGAVAAILLGFGLAAHRTHHVAHPVLTSDFYGTVTGTVVGIGRSAGGNPRLLLDDVVLYGGPPVARVRIAFVGQDLADGLAGRRIMVTARIGPPGDPVEPGGFDFRRMAYYERLSGVGYTDATVFIQPDPPRAPVLRARMQVADGLRTRMEAPASGFAAAILTGDRSTVDPASLEDLRASNLAHLLAISGLHMGLLTAFIFACVRGGLALIPSVALRYPIKKWAAVAALCGGAVYLVLSGGAVATQRAFVMTAVVLIAVIIDRPAFTLRGVALAATIILIWRPESLFGAGFQMSFAATAALVAVFEGLRSQPWWRDEGRGWVTRFRAPIALLITSSVAGAATAPIGAFHFGQMSQLGLIANLLAVPIMGMIIMPSAVIAAVLFPLGLDGIPLHIAQVGIETVLGIAGWVAELPGAVRYVPAAPPVVLPLLGGGLCWAVLWTGWGRLIACLPVAYALTLWLQVERPHILIDAGGRMIGVMTVDGRALSRAQGNSFAASTWLENDGDPVGQEGAAARWVAQASTGARTISTNDFTLHHVTARNVWPVLPDCDGPTLNLVTGWQGDLPDLCGTVITRADLQRRGALAIRLTAGRLEIVSVHDGQPDRPWTRDRRSSDQ</sequence>
<reference evidence="9 10" key="1">
    <citation type="submission" date="2018-03" db="EMBL/GenBank/DDBJ databases">
        <authorList>
            <person name="Keele B.F."/>
        </authorList>
    </citation>
    <scope>NUCLEOTIDE SEQUENCE [LARGE SCALE GENOMIC DNA]</scope>
    <source>
        <strain evidence="9 10">CeCT 8812</strain>
    </source>
</reference>
<evidence type="ECO:0000256" key="3">
    <source>
        <dbReference type="ARBA" id="ARBA00022692"/>
    </source>
</evidence>
<feature type="transmembrane region" description="Helical" evidence="6">
    <location>
        <begin position="369"/>
        <end position="390"/>
    </location>
</feature>
<evidence type="ECO:0000256" key="4">
    <source>
        <dbReference type="ARBA" id="ARBA00022989"/>
    </source>
</evidence>
<keyword evidence="2" id="KW-1003">Cell membrane</keyword>
<evidence type="ECO:0000313" key="9">
    <source>
        <dbReference type="EMBL" id="SPF29313.1"/>
    </source>
</evidence>
<feature type="transmembrane region" description="Helical" evidence="6">
    <location>
        <begin position="411"/>
        <end position="432"/>
    </location>
</feature>
<feature type="transmembrane region" description="Helical" evidence="6">
    <location>
        <begin position="54"/>
        <end position="71"/>
    </location>
</feature>
<feature type="transmembrane region" description="Helical" evidence="6">
    <location>
        <begin position="29"/>
        <end position="47"/>
    </location>
</feature>
<comment type="subcellular location">
    <subcellularLocation>
        <location evidence="1">Cell membrane</location>
        <topology evidence="1">Multi-pass membrane protein</topology>
    </subcellularLocation>
</comment>
<dbReference type="AlphaFoldDB" id="A0A2R8AAR5"/>
<feature type="transmembrane region" description="Helical" evidence="6">
    <location>
        <begin position="472"/>
        <end position="492"/>
    </location>
</feature>
<evidence type="ECO:0000256" key="1">
    <source>
        <dbReference type="ARBA" id="ARBA00004651"/>
    </source>
</evidence>
<accession>A0A2R8AAR5</accession>
<dbReference type="NCBIfam" id="TIGR00360">
    <property type="entry name" value="ComEC_N-term"/>
    <property type="match status" value="1"/>
</dbReference>
<feature type="transmembrane region" description="Helical" evidence="6">
    <location>
        <begin position="512"/>
        <end position="538"/>
    </location>
</feature>
<dbReference type="EMBL" id="OMKW01000002">
    <property type="protein sequence ID" value="SPF29313.1"/>
    <property type="molecule type" value="Genomic_DNA"/>
</dbReference>
<evidence type="ECO:0000256" key="5">
    <source>
        <dbReference type="ARBA" id="ARBA00023136"/>
    </source>
</evidence>
<dbReference type="OrthoDB" id="9790149at2"/>
<keyword evidence="10" id="KW-1185">Reference proteome</keyword>
<feature type="domain" description="ComEC/Rec2-related protein" evidence="7">
    <location>
        <begin position="243"/>
        <end position="524"/>
    </location>
</feature>
<evidence type="ECO:0000259" key="8">
    <source>
        <dbReference type="Pfam" id="PF13567"/>
    </source>
</evidence>
<evidence type="ECO:0000256" key="6">
    <source>
        <dbReference type="SAM" id="Phobius"/>
    </source>
</evidence>
<dbReference type="PANTHER" id="PTHR30619:SF7">
    <property type="entry name" value="BETA-LACTAMASE DOMAIN PROTEIN"/>
    <property type="match status" value="1"/>
</dbReference>
<keyword evidence="4 6" id="KW-1133">Transmembrane helix</keyword>
<keyword evidence="5 6" id="KW-0472">Membrane</keyword>
<gene>
    <name evidence="9" type="primary">comEC</name>
    <name evidence="9" type="ORF">POI8812_01621</name>
</gene>
<dbReference type="InterPro" id="IPR052159">
    <property type="entry name" value="Competence_DNA_uptake"/>
</dbReference>
<dbReference type="InterPro" id="IPR025405">
    <property type="entry name" value="DUF4131"/>
</dbReference>
<organism evidence="9 10">
    <name type="scientific">Pontivivens insulae</name>
    <dbReference type="NCBI Taxonomy" id="1639689"/>
    <lineage>
        <taxon>Bacteria</taxon>
        <taxon>Pseudomonadati</taxon>
        <taxon>Pseudomonadota</taxon>
        <taxon>Alphaproteobacteria</taxon>
        <taxon>Rhodobacterales</taxon>
        <taxon>Paracoccaceae</taxon>
        <taxon>Pontivivens</taxon>
    </lineage>
</organism>
<dbReference type="GO" id="GO:0005886">
    <property type="term" value="C:plasma membrane"/>
    <property type="evidence" value="ECO:0007669"/>
    <property type="project" value="UniProtKB-SubCell"/>
</dbReference>
<dbReference type="PANTHER" id="PTHR30619">
    <property type="entry name" value="DNA INTERNALIZATION/COMPETENCE PROTEIN COMEC/REC2"/>
    <property type="match status" value="1"/>
</dbReference>
<evidence type="ECO:0000313" key="10">
    <source>
        <dbReference type="Proteomes" id="UP000244932"/>
    </source>
</evidence>
<name>A0A2R8AAR5_9RHOB</name>
<proteinExistence type="predicted"/>
<feature type="transmembrane region" description="Helical" evidence="6">
    <location>
        <begin position="337"/>
        <end position="363"/>
    </location>
</feature>
<dbReference type="Proteomes" id="UP000244932">
    <property type="component" value="Unassembled WGS sequence"/>
</dbReference>
<feature type="domain" description="DUF4131" evidence="8">
    <location>
        <begin position="59"/>
        <end position="204"/>
    </location>
</feature>
<evidence type="ECO:0000259" key="7">
    <source>
        <dbReference type="Pfam" id="PF03772"/>
    </source>
</evidence>